<dbReference type="InterPro" id="IPR007119">
    <property type="entry name" value="Phage_tail_spike_N"/>
</dbReference>
<keyword evidence="3" id="KW-1185">Reference proteome</keyword>
<gene>
    <name evidence="2" type="ORF">SAMN04487943_101295</name>
</gene>
<dbReference type="EMBL" id="FOTR01000001">
    <property type="protein sequence ID" value="SFL38730.1"/>
    <property type="molecule type" value="Genomic_DNA"/>
</dbReference>
<proteinExistence type="predicted"/>
<dbReference type="Pfam" id="PF13884">
    <property type="entry name" value="Peptidase_S74"/>
    <property type="match status" value="1"/>
</dbReference>
<protein>
    <submittedName>
        <fullName evidence="2">Phage minor structural protein, N-terminal region</fullName>
    </submittedName>
</protein>
<dbReference type="PROSITE" id="PS51688">
    <property type="entry name" value="ICA"/>
    <property type="match status" value="1"/>
</dbReference>
<dbReference type="InterPro" id="IPR010572">
    <property type="entry name" value="Tail_dom"/>
</dbReference>
<dbReference type="STRING" id="334253.SAMN04487943_101295"/>
<dbReference type="InterPro" id="IPR030392">
    <property type="entry name" value="S74_ICA"/>
</dbReference>
<evidence type="ECO:0000313" key="2">
    <source>
        <dbReference type="EMBL" id="SFL38730.1"/>
    </source>
</evidence>
<organism evidence="2 3">
    <name type="scientific">Gracilibacillus orientalis</name>
    <dbReference type="NCBI Taxonomy" id="334253"/>
    <lineage>
        <taxon>Bacteria</taxon>
        <taxon>Bacillati</taxon>
        <taxon>Bacillota</taxon>
        <taxon>Bacilli</taxon>
        <taxon>Bacillales</taxon>
        <taxon>Bacillaceae</taxon>
        <taxon>Gracilibacillus</taxon>
    </lineage>
</organism>
<accession>A0A1I4HAB8</accession>
<dbReference type="Pfam" id="PF06605">
    <property type="entry name" value="Prophage_tail"/>
    <property type="match status" value="1"/>
</dbReference>
<sequence length="1402" mass="156742">MSQVFVADGNNYEALSHIRYRNVISNSHKKSLEDGSETFDFTTHADKPYSSFIGGNNRIIIPGEDGDFLEFIIYEVQEDRIERELEVYSYASYAELRTAKVIPEHTTSSLTVGQHAGIALDSTEWRVGVIESDAVRTIQFESRTHPYGYLKRLASVFNLELHFRIEHHNGKRTGRYVDLLERVGEWRGRRVEFGKDLLGLRRVENTEEIVTALNVIGPADENGDRLEVVVEDEEAFQRWSRNGNHIIKDYEPQFEMEENATEERLIELGEAELAKRVNAIVSYEGTIADLEKVPGLEHKKFRFGDTIQIRDTSYEPALYLDARIFFQDRDIKDQAEKQVRLGDFTEYTEEEVNAIWKSLQAQIQQKISMSELTEATYTKPEIDEKDKPGNDAADKIETDVGWTEVIESEQGAQDKADQAEDDANWYTDQIKIEVDNELLDKADLEYVDGQLQYKADAEVVNELNDTVSGLQDSTNSLLVDVANNAEELEAQGGRITTVRNEFDEVAGQLDIAIQDIGTLDNAVSTQGTQISANSEAISFKADSVVVEGLQDEFDNLSYENRNLVIRTNEIEGSHINQDGEITGNAGNSVMRDYIKVTPGEVLTFTKRDDGDNYWRWKWLDENEEYMDRRPANAHTFHWTVPDGAHFIQVSYPVNSYPKVERGNKATEWKLAPEDIDADISAVGVKIIEINTSLEIMEGNIEAKAERSVVENLSSDVTTISNEVGNLSVAYDEITAEVSRVESKTDDNISEIGSINTELGIQAGQIQSKVDETYVTGAIADIEVSGRNLARGTSDVYQTREMNNTWRITTFREDLDVLGLNAGDEVVYRVYLNPLNGYGGNARIDFYDENNDYTSKSGPKITADTGAGYSSVKWVVPSGYNEVRLTIGNEESGSDLRYSFELKELKFEKGNIATGWTPAPEDVQSEIDSVYEYAESQVTQLAGRIDSKAEASVVTDIETRTSSAEQSIDALEGQITSKVEQSVYNTLEDRVDTAESTITQQSNQIQSKVEENDVRSIFTQEADSFTFDASQINFTGHIFGGDATFNGFIESTSTIDNQVYNSRFNGEEFRFVRFKSGISNPNTENVDLSQVDNLARIYHDGVAFADDTDAAGFGMSGIAHSGTLNYYVDQMVVDAPSGSTFMNDVNFWGNVQVDGDQEINGNLTVPNGSIVINASGKSPRIDLDNGNGNYISTYNNRLTFYSYPGDGVGSGGVQIRQVAGSTGTRYPMQWRENGTWRVDRDNLTTTSGSANMRIFTSDNGGYSRIAISSSRRAIKEDIQDVEFTLDQIQSLQPVTFQDKAEYEEEGSAQARYYVGLVAEDVAASDIPLLAERDTEGNPASVSYDRVGVVALSGVQSLIPRWGVLEVYRNEHERRIDMLEMEVFHLTEENSQLISRLSKLEEAV</sequence>
<dbReference type="NCBIfam" id="TIGR01665">
    <property type="entry name" value="put_anti_recept"/>
    <property type="match status" value="1"/>
</dbReference>
<dbReference type="RefSeq" id="WP_091480104.1">
    <property type="nucleotide sequence ID" value="NZ_FOTR01000001.1"/>
</dbReference>
<dbReference type="Proteomes" id="UP000198565">
    <property type="component" value="Unassembled WGS sequence"/>
</dbReference>
<reference evidence="3" key="1">
    <citation type="submission" date="2016-10" db="EMBL/GenBank/DDBJ databases">
        <authorList>
            <person name="Varghese N."/>
            <person name="Submissions S."/>
        </authorList>
    </citation>
    <scope>NUCLEOTIDE SEQUENCE [LARGE SCALE GENOMIC DNA]</scope>
    <source>
        <strain evidence="3">CGMCC 1.4250</strain>
    </source>
</reference>
<name>A0A1I4HAB8_9BACI</name>
<dbReference type="Gene3D" id="1.20.5.340">
    <property type="match status" value="1"/>
</dbReference>
<evidence type="ECO:0000313" key="3">
    <source>
        <dbReference type="Proteomes" id="UP000198565"/>
    </source>
</evidence>
<feature type="domain" description="Peptidase S74" evidence="1">
    <location>
        <begin position="1269"/>
        <end position="1381"/>
    </location>
</feature>
<dbReference type="OrthoDB" id="2240714at2"/>
<evidence type="ECO:0000259" key="1">
    <source>
        <dbReference type="PROSITE" id="PS51688"/>
    </source>
</evidence>